<evidence type="ECO:0000256" key="1">
    <source>
        <dbReference type="SAM" id="MobiDB-lite"/>
    </source>
</evidence>
<dbReference type="EMBL" id="BAAASJ010000027">
    <property type="protein sequence ID" value="GAA2632648.1"/>
    <property type="molecule type" value="Genomic_DNA"/>
</dbReference>
<proteinExistence type="predicted"/>
<organism evidence="2 3">
    <name type="scientific">Streptomyces vastus</name>
    <dbReference type="NCBI Taxonomy" id="285451"/>
    <lineage>
        <taxon>Bacteria</taxon>
        <taxon>Bacillati</taxon>
        <taxon>Actinomycetota</taxon>
        <taxon>Actinomycetes</taxon>
        <taxon>Kitasatosporales</taxon>
        <taxon>Streptomycetaceae</taxon>
        <taxon>Streptomyces</taxon>
    </lineage>
</organism>
<feature type="region of interest" description="Disordered" evidence="1">
    <location>
        <begin position="1"/>
        <end position="32"/>
    </location>
</feature>
<accession>A0ABN3QQG1</accession>
<sequence length="73" mass="7623">MEGPRGSGTNSPPAVPAPPLSQGRLTGGPPLEGEVFEQFAEMCAETPERAGWEQAARVQACVTTCPTVADLRL</sequence>
<comment type="caution">
    <text evidence="2">The sequence shown here is derived from an EMBL/GenBank/DDBJ whole genome shotgun (WGS) entry which is preliminary data.</text>
</comment>
<keyword evidence="3" id="KW-1185">Reference proteome</keyword>
<evidence type="ECO:0008006" key="4">
    <source>
        <dbReference type="Google" id="ProtNLM"/>
    </source>
</evidence>
<name>A0ABN3QQG1_9ACTN</name>
<dbReference type="Proteomes" id="UP001500151">
    <property type="component" value="Unassembled WGS sequence"/>
</dbReference>
<protein>
    <recommendedName>
        <fullName evidence="4">4Fe-4S Wbl-type domain-containing protein</fullName>
    </recommendedName>
</protein>
<evidence type="ECO:0000313" key="3">
    <source>
        <dbReference type="Proteomes" id="UP001500151"/>
    </source>
</evidence>
<evidence type="ECO:0000313" key="2">
    <source>
        <dbReference type="EMBL" id="GAA2632648.1"/>
    </source>
</evidence>
<gene>
    <name evidence="2" type="ORF">GCM10010307_26230</name>
</gene>
<reference evidence="2 3" key="1">
    <citation type="journal article" date="2019" name="Int. J. Syst. Evol. Microbiol.">
        <title>The Global Catalogue of Microorganisms (GCM) 10K type strain sequencing project: providing services to taxonomists for standard genome sequencing and annotation.</title>
        <authorList>
            <consortium name="The Broad Institute Genomics Platform"/>
            <consortium name="The Broad Institute Genome Sequencing Center for Infectious Disease"/>
            <person name="Wu L."/>
            <person name="Ma J."/>
        </authorList>
    </citation>
    <scope>NUCLEOTIDE SEQUENCE [LARGE SCALE GENOMIC DNA]</scope>
    <source>
        <strain evidence="2 3">JCM 4524</strain>
    </source>
</reference>